<comment type="similarity">
    <text evidence="2">Belongs to the peptidase M14 family.</text>
</comment>
<evidence type="ECO:0000313" key="10">
    <source>
        <dbReference type="Proteomes" id="UP000739538"/>
    </source>
</evidence>
<dbReference type="Proteomes" id="UP000739538">
    <property type="component" value="Unassembled WGS sequence"/>
</dbReference>
<dbReference type="GO" id="GO:0004181">
    <property type="term" value="F:metallocarboxypeptidase activity"/>
    <property type="evidence" value="ECO:0007669"/>
    <property type="project" value="InterPro"/>
</dbReference>
<sequence length="334" mass="36916">MTRGDDTTWTRLGLGYHSNAGARGVLDELVRRNGVRLHVGESALNRPIEACRWRLGDPAESGLGAADEKRPGVSLRPQAGATAEPQPGPHLFLLSLIHPMEWIGREIHLALLGDLLGGRIAVPPGTIVTSLLDANPDGTARVEAALRAERPSWNRGNARGVDLNRNFPTAFRTRPRWIDFWPMWRPGPGPASEPETRAVLEAAGDRPTLVLSLHSFGRWIFYPPSHSRAIDATVESHGEIAERALQDAPARGYRHRSLGRYAWWFRAYGTEIDAFLPSHSFLVELSWGGFGRWGLRRLLDPFFTFNPPDPSGEYERVGPTLRRIIEIGLGGGAT</sequence>
<dbReference type="PRINTS" id="PR00765">
    <property type="entry name" value="CRBOXYPTASEA"/>
</dbReference>
<dbReference type="InterPro" id="IPR000834">
    <property type="entry name" value="Peptidase_M14"/>
</dbReference>
<evidence type="ECO:0000256" key="4">
    <source>
        <dbReference type="ARBA" id="ARBA00022801"/>
    </source>
</evidence>
<name>A0A956NEH6_UNCEI</name>
<keyword evidence="3" id="KW-0645">Protease</keyword>
<keyword evidence="5" id="KW-0862">Zinc</keyword>
<dbReference type="GO" id="GO:0005615">
    <property type="term" value="C:extracellular space"/>
    <property type="evidence" value="ECO:0007669"/>
    <property type="project" value="TreeGrafter"/>
</dbReference>
<organism evidence="9 10">
    <name type="scientific">Eiseniibacteriota bacterium</name>
    <dbReference type="NCBI Taxonomy" id="2212470"/>
    <lineage>
        <taxon>Bacteria</taxon>
        <taxon>Candidatus Eiseniibacteriota</taxon>
    </lineage>
</organism>
<dbReference type="SUPFAM" id="SSF53187">
    <property type="entry name" value="Zn-dependent exopeptidases"/>
    <property type="match status" value="1"/>
</dbReference>
<dbReference type="GO" id="GO:0008270">
    <property type="term" value="F:zinc ion binding"/>
    <property type="evidence" value="ECO:0007669"/>
    <property type="project" value="InterPro"/>
</dbReference>
<comment type="caution">
    <text evidence="9">The sequence shown here is derived from an EMBL/GenBank/DDBJ whole genome shotgun (WGS) entry which is preliminary data.</text>
</comment>
<dbReference type="EMBL" id="JAGQHS010000050">
    <property type="protein sequence ID" value="MCA9756348.1"/>
    <property type="molecule type" value="Genomic_DNA"/>
</dbReference>
<reference evidence="9" key="1">
    <citation type="submission" date="2020-04" db="EMBL/GenBank/DDBJ databases">
        <authorList>
            <person name="Zhang T."/>
        </authorList>
    </citation>
    <scope>NUCLEOTIDE SEQUENCE</scope>
    <source>
        <strain evidence="9">HKST-UBA02</strain>
    </source>
</reference>
<evidence type="ECO:0000313" key="9">
    <source>
        <dbReference type="EMBL" id="MCA9756348.1"/>
    </source>
</evidence>
<evidence type="ECO:0000256" key="1">
    <source>
        <dbReference type="ARBA" id="ARBA00001947"/>
    </source>
</evidence>
<evidence type="ECO:0000256" key="2">
    <source>
        <dbReference type="ARBA" id="ARBA00005988"/>
    </source>
</evidence>
<dbReference type="PANTHER" id="PTHR11705">
    <property type="entry name" value="PROTEASE FAMILY M14 CARBOXYPEPTIDASE A,B"/>
    <property type="match status" value="1"/>
</dbReference>
<keyword evidence="4" id="KW-0378">Hydrolase</keyword>
<protein>
    <recommendedName>
        <fullName evidence="8">Peptidase M14 domain-containing protein</fullName>
    </recommendedName>
</protein>
<accession>A0A956NEH6</accession>
<reference evidence="9" key="2">
    <citation type="journal article" date="2021" name="Microbiome">
        <title>Successional dynamics and alternative stable states in a saline activated sludge microbial community over 9 years.</title>
        <authorList>
            <person name="Wang Y."/>
            <person name="Ye J."/>
            <person name="Ju F."/>
            <person name="Liu L."/>
            <person name="Boyd J.A."/>
            <person name="Deng Y."/>
            <person name="Parks D.H."/>
            <person name="Jiang X."/>
            <person name="Yin X."/>
            <person name="Woodcroft B.J."/>
            <person name="Tyson G.W."/>
            <person name="Hugenholtz P."/>
            <person name="Polz M.F."/>
            <person name="Zhang T."/>
        </authorList>
    </citation>
    <scope>NUCLEOTIDE SEQUENCE</scope>
    <source>
        <strain evidence="9">HKST-UBA02</strain>
    </source>
</reference>
<evidence type="ECO:0000256" key="5">
    <source>
        <dbReference type="ARBA" id="ARBA00022833"/>
    </source>
</evidence>
<dbReference type="Gene3D" id="3.40.630.10">
    <property type="entry name" value="Zn peptidases"/>
    <property type="match status" value="1"/>
</dbReference>
<evidence type="ECO:0000256" key="7">
    <source>
        <dbReference type="SAM" id="MobiDB-lite"/>
    </source>
</evidence>
<dbReference type="Pfam" id="PF00246">
    <property type="entry name" value="Peptidase_M14"/>
    <property type="match status" value="1"/>
</dbReference>
<proteinExistence type="inferred from homology"/>
<evidence type="ECO:0000256" key="3">
    <source>
        <dbReference type="ARBA" id="ARBA00022670"/>
    </source>
</evidence>
<dbReference type="PANTHER" id="PTHR11705:SF143">
    <property type="entry name" value="SLL0236 PROTEIN"/>
    <property type="match status" value="1"/>
</dbReference>
<dbReference type="GO" id="GO:0006508">
    <property type="term" value="P:proteolysis"/>
    <property type="evidence" value="ECO:0007669"/>
    <property type="project" value="UniProtKB-KW"/>
</dbReference>
<feature type="region of interest" description="Disordered" evidence="7">
    <location>
        <begin position="62"/>
        <end position="86"/>
    </location>
</feature>
<feature type="domain" description="Peptidase M14" evidence="8">
    <location>
        <begin position="16"/>
        <end position="288"/>
    </location>
</feature>
<evidence type="ECO:0000259" key="8">
    <source>
        <dbReference type="SMART" id="SM00631"/>
    </source>
</evidence>
<dbReference type="SMART" id="SM00631">
    <property type="entry name" value="Zn_pept"/>
    <property type="match status" value="1"/>
</dbReference>
<evidence type="ECO:0000256" key="6">
    <source>
        <dbReference type="ARBA" id="ARBA00023049"/>
    </source>
</evidence>
<keyword evidence="6" id="KW-0482">Metalloprotease</keyword>
<dbReference type="CDD" id="cd00596">
    <property type="entry name" value="Peptidase_M14_like"/>
    <property type="match status" value="1"/>
</dbReference>
<dbReference type="AlphaFoldDB" id="A0A956NEH6"/>
<gene>
    <name evidence="9" type="ORF">KDA27_11150</name>
</gene>
<comment type="cofactor">
    <cofactor evidence="1">
        <name>Zn(2+)</name>
        <dbReference type="ChEBI" id="CHEBI:29105"/>
    </cofactor>
</comment>